<organism evidence="1 2">
    <name type="scientific">Paractinoplanes ovalisporus</name>
    <dbReference type="NCBI Taxonomy" id="2810368"/>
    <lineage>
        <taxon>Bacteria</taxon>
        <taxon>Bacillati</taxon>
        <taxon>Actinomycetota</taxon>
        <taxon>Actinomycetes</taxon>
        <taxon>Micromonosporales</taxon>
        <taxon>Micromonosporaceae</taxon>
        <taxon>Paractinoplanes</taxon>
    </lineage>
</organism>
<comment type="caution">
    <text evidence="1">The sequence shown here is derived from an EMBL/GenBank/DDBJ whole genome shotgun (WGS) entry which is preliminary data.</text>
</comment>
<dbReference type="EMBL" id="JAENHP010000001">
    <property type="protein sequence ID" value="MBM2614768.1"/>
    <property type="molecule type" value="Genomic_DNA"/>
</dbReference>
<dbReference type="RefSeq" id="WP_203374632.1">
    <property type="nucleotide sequence ID" value="NZ_JAENHP010000001.1"/>
</dbReference>
<accession>A0ABS2A645</accession>
<gene>
    <name evidence="1" type="ORF">JIG36_04260</name>
</gene>
<keyword evidence="2" id="KW-1185">Reference proteome</keyword>
<proteinExistence type="predicted"/>
<evidence type="ECO:0008006" key="3">
    <source>
        <dbReference type="Google" id="ProtNLM"/>
    </source>
</evidence>
<evidence type="ECO:0000313" key="1">
    <source>
        <dbReference type="EMBL" id="MBM2614768.1"/>
    </source>
</evidence>
<protein>
    <recommendedName>
        <fullName evidence="3">DUF2613 domain-containing protein</fullName>
    </recommendedName>
</protein>
<sequence length="53" mass="5140">MRKALPLVLAGVIALALGAIGSVALASSLTGTSADAAKVADDTKTVPGVYGTR</sequence>
<dbReference type="Proteomes" id="UP000632138">
    <property type="component" value="Unassembled WGS sequence"/>
</dbReference>
<reference evidence="1 2" key="1">
    <citation type="submission" date="2021-01" db="EMBL/GenBank/DDBJ databases">
        <title>Actinoplanes sp. nov. LDG1-06 isolated from lichen.</title>
        <authorList>
            <person name="Saeng-In P."/>
            <person name="Phongsopitanun W."/>
            <person name="Kanchanasin P."/>
            <person name="Yuki M."/>
            <person name="Kudo T."/>
            <person name="Ohkuma M."/>
            <person name="Tanasupawat S."/>
        </authorList>
    </citation>
    <scope>NUCLEOTIDE SEQUENCE [LARGE SCALE GENOMIC DNA]</scope>
    <source>
        <strain evidence="1 2">LDG1-06</strain>
    </source>
</reference>
<name>A0ABS2A645_9ACTN</name>
<evidence type="ECO:0000313" key="2">
    <source>
        <dbReference type="Proteomes" id="UP000632138"/>
    </source>
</evidence>